<dbReference type="EMBL" id="LFEJ01000014">
    <property type="protein sequence ID" value="KMV34599.1"/>
    <property type="molecule type" value="Genomic_DNA"/>
</dbReference>
<accession>A0A0J8YAW0</accession>
<sequence>MPDSRAAAAECSPEDAEAADVAVDHLITWQAVSDYFTHYRQCDDGAIAEGSSEAVIRLLADKWEALPELERIIAKNPLLKNWMLSHINTTLDTDDLFNVEKLAISQCPSSGKSLCNEIAASAHKAATSN</sequence>
<evidence type="ECO:0000313" key="2">
    <source>
        <dbReference type="Proteomes" id="UP000037315"/>
    </source>
</evidence>
<comment type="caution">
    <text evidence="1">The sequence shown here is derived from an EMBL/GenBank/DDBJ whole genome shotgun (WGS) entry which is preliminary data.</text>
</comment>
<name>A0A0J8YAW0_9ENTR</name>
<evidence type="ECO:0000313" key="1">
    <source>
        <dbReference type="EMBL" id="KMV34599.1"/>
    </source>
</evidence>
<dbReference type="Proteomes" id="UP000037315">
    <property type="component" value="Unassembled WGS sequence"/>
</dbReference>
<protein>
    <submittedName>
        <fullName evidence="1">Uncharacterized protein</fullName>
    </submittedName>
</protein>
<organism evidence="1 2">
    <name type="scientific">Franconibacter pulveris</name>
    <dbReference type="NCBI Taxonomy" id="435910"/>
    <lineage>
        <taxon>Bacteria</taxon>
        <taxon>Pseudomonadati</taxon>
        <taxon>Pseudomonadota</taxon>
        <taxon>Gammaproteobacteria</taxon>
        <taxon>Enterobacterales</taxon>
        <taxon>Enterobacteriaceae</taxon>
        <taxon>Franconibacter</taxon>
    </lineage>
</organism>
<dbReference type="AlphaFoldDB" id="A0A0J8YAW0"/>
<proteinExistence type="predicted"/>
<keyword evidence="2" id="KW-1185">Reference proteome</keyword>
<dbReference type="PATRIC" id="fig|1656095.3.peg.1150"/>
<reference evidence="1 2" key="1">
    <citation type="submission" date="2015-06" db="EMBL/GenBank/DDBJ databases">
        <title>Genome sequencing of Cronobacter sp. strain DJ34 isolated from petroleum contaminated sludge of Duliajan Oil Fields, Assam, India.</title>
        <authorList>
            <person name="Pal S."/>
            <person name="Banerjee T.D."/>
            <person name="Roy A."/>
            <person name="Sar P."/>
            <person name="Kazy S.K."/>
        </authorList>
    </citation>
    <scope>NUCLEOTIDE SEQUENCE [LARGE SCALE GENOMIC DNA]</scope>
    <source>
        <strain evidence="1 2">DJ34</strain>
    </source>
</reference>
<gene>
    <name evidence="1" type="ORF">ACH50_10630</name>
</gene>